<feature type="transmembrane region" description="Helical" evidence="2">
    <location>
        <begin position="449"/>
        <end position="467"/>
    </location>
</feature>
<evidence type="ECO:0000313" key="6">
    <source>
        <dbReference type="Proteomes" id="UP001500326"/>
    </source>
</evidence>
<name>A0ABN2T4U5_9MICO</name>
<organism evidence="5 6">
    <name type="scientific">Microbacterium pumilum</name>
    <dbReference type="NCBI Taxonomy" id="344165"/>
    <lineage>
        <taxon>Bacteria</taxon>
        <taxon>Bacillati</taxon>
        <taxon>Actinomycetota</taxon>
        <taxon>Actinomycetes</taxon>
        <taxon>Micrococcales</taxon>
        <taxon>Microbacteriaceae</taxon>
        <taxon>Microbacterium</taxon>
    </lineage>
</organism>
<protein>
    <recommendedName>
        <fullName evidence="7">DUF2207 domain-containing protein</fullName>
    </recommendedName>
</protein>
<evidence type="ECO:0000259" key="3">
    <source>
        <dbReference type="Pfam" id="PF09972"/>
    </source>
</evidence>
<evidence type="ECO:0000313" key="5">
    <source>
        <dbReference type="EMBL" id="GAA1998821.1"/>
    </source>
</evidence>
<dbReference type="Pfam" id="PF20990">
    <property type="entry name" value="DUF2207_C"/>
    <property type="match status" value="1"/>
</dbReference>
<proteinExistence type="predicted"/>
<dbReference type="InterPro" id="IPR018702">
    <property type="entry name" value="DUF2207"/>
</dbReference>
<evidence type="ECO:0000256" key="2">
    <source>
        <dbReference type="SAM" id="Phobius"/>
    </source>
</evidence>
<gene>
    <name evidence="5" type="ORF">GCM10009777_40140</name>
</gene>
<reference evidence="5 6" key="1">
    <citation type="journal article" date="2019" name="Int. J. Syst. Evol. Microbiol.">
        <title>The Global Catalogue of Microorganisms (GCM) 10K type strain sequencing project: providing services to taxonomists for standard genome sequencing and annotation.</title>
        <authorList>
            <consortium name="The Broad Institute Genomics Platform"/>
            <consortium name="The Broad Institute Genome Sequencing Center for Infectious Disease"/>
            <person name="Wu L."/>
            <person name="Ma J."/>
        </authorList>
    </citation>
    <scope>NUCLEOTIDE SEQUENCE [LARGE SCALE GENOMIC DNA]</scope>
    <source>
        <strain evidence="5 6">JCM 14902</strain>
    </source>
</reference>
<dbReference type="EMBL" id="BAAAOH010000001">
    <property type="protein sequence ID" value="GAA1998821.1"/>
    <property type="molecule type" value="Genomic_DNA"/>
</dbReference>
<feature type="compositionally biased region" description="Low complexity" evidence="1">
    <location>
        <begin position="579"/>
        <end position="589"/>
    </location>
</feature>
<keyword evidence="2" id="KW-0472">Membrane</keyword>
<comment type="caution">
    <text evidence="5">The sequence shown here is derived from an EMBL/GenBank/DDBJ whole genome shotgun (WGS) entry which is preliminary data.</text>
</comment>
<feature type="transmembrane region" description="Helical" evidence="2">
    <location>
        <begin position="263"/>
        <end position="283"/>
    </location>
</feature>
<dbReference type="Pfam" id="PF09972">
    <property type="entry name" value="DUF2207"/>
    <property type="match status" value="1"/>
</dbReference>
<sequence>MTMAQHAPRRAAPWWRVVVFAVVMLAVPGALLAACSIDSSAEVDALGIATDVNDFTFDSMDVEYELGRAEDGTSTLRVVETIVAVFPEYDQNHGMRRSLDESYLGVPLHPQLVSVTDGDGNPRNAEVESEDDVYSITSRSDGFVHGPQTYVFTYTLENVVRAFEDTGSDEFYWDVNGTQWQQPFGEVSARVTMPAELDAARTGQQACYVGYQGSSDTCEIGDSDGAVVASADAVAPYQTMTIAIGFEPGTFTPFDGSYLASPWGWLQAFAGLGLAGAFVFAGVTRARKLRDDPGRPTIIAEYTPPRGIDALESAVLLGLTTKAIPAEVLEQAVVGSIRIVEGERKFWGGVKLKAVLVDPTKADGDGQMLLDGLFSTGMPGEEFEFGRTDTRFSTAAQKILKAANQELFTRGLRRKVPATVRALPILVAAVLAALVIVFGFFALDNAVDPVLPICLIVGAAVVEFIIIGMMSRRPLTAAGAETRDHLRGLKEFIEWAEADRIRMLQSPQGAERVQIDSRDVRQILWLYELLLPYAVVFGQEKQWAKELAVLYGQGNSPTWYVGTSGFSASSFSSGISTLSSSTSSSSSTSGGSGGGGSAGGGGGGGGGGGV</sequence>
<dbReference type="InterPro" id="IPR048389">
    <property type="entry name" value="YciQ-like_C"/>
</dbReference>
<dbReference type="Proteomes" id="UP001500326">
    <property type="component" value="Unassembled WGS sequence"/>
</dbReference>
<keyword evidence="2" id="KW-0812">Transmembrane</keyword>
<keyword evidence="2" id="KW-1133">Transmembrane helix</keyword>
<feature type="compositionally biased region" description="Gly residues" evidence="1">
    <location>
        <begin position="590"/>
        <end position="610"/>
    </location>
</feature>
<evidence type="ECO:0000259" key="4">
    <source>
        <dbReference type="Pfam" id="PF20990"/>
    </source>
</evidence>
<feature type="domain" description="Predicted membrane protein YciQ-like C-terminal" evidence="4">
    <location>
        <begin position="302"/>
        <end position="547"/>
    </location>
</feature>
<feature type="transmembrane region" description="Helical" evidence="2">
    <location>
        <begin position="422"/>
        <end position="443"/>
    </location>
</feature>
<feature type="region of interest" description="Disordered" evidence="1">
    <location>
        <begin position="579"/>
        <end position="610"/>
    </location>
</feature>
<evidence type="ECO:0000256" key="1">
    <source>
        <dbReference type="SAM" id="MobiDB-lite"/>
    </source>
</evidence>
<keyword evidence="6" id="KW-1185">Reference proteome</keyword>
<evidence type="ECO:0008006" key="7">
    <source>
        <dbReference type="Google" id="ProtNLM"/>
    </source>
</evidence>
<accession>A0ABN2T4U5</accession>
<feature type="domain" description="DUF2207" evidence="3">
    <location>
        <begin position="60"/>
        <end position="246"/>
    </location>
</feature>